<feature type="modified residue" description="4-aspartylphosphate" evidence="7">
    <location>
        <position position="821"/>
    </location>
</feature>
<protein>
    <recommendedName>
        <fullName evidence="3">histidine kinase</fullName>
        <ecNumber evidence="3">2.7.13.3</ecNumber>
    </recommendedName>
</protein>
<dbReference type="SUPFAM" id="SSF47384">
    <property type="entry name" value="Homodimeric domain of signal transducing histidine kinase"/>
    <property type="match status" value="1"/>
</dbReference>
<dbReference type="Gene3D" id="6.10.340.10">
    <property type="match status" value="1"/>
</dbReference>
<gene>
    <name evidence="13" type="ORF">JCR33_11385</name>
</gene>
<dbReference type="InterPro" id="IPR036097">
    <property type="entry name" value="HisK_dim/P_sf"/>
</dbReference>
<dbReference type="InterPro" id="IPR001789">
    <property type="entry name" value="Sig_transdc_resp-reg_receiver"/>
</dbReference>
<dbReference type="CDD" id="cd00130">
    <property type="entry name" value="PAS"/>
    <property type="match status" value="2"/>
</dbReference>
<dbReference type="InterPro" id="IPR000700">
    <property type="entry name" value="PAS-assoc_C"/>
</dbReference>
<dbReference type="InterPro" id="IPR003594">
    <property type="entry name" value="HATPase_dom"/>
</dbReference>
<evidence type="ECO:0000256" key="2">
    <source>
        <dbReference type="ARBA" id="ARBA00004370"/>
    </source>
</evidence>
<evidence type="ECO:0000259" key="10">
    <source>
        <dbReference type="PROSITE" id="PS50110"/>
    </source>
</evidence>
<dbReference type="SUPFAM" id="SSF55785">
    <property type="entry name" value="PYP-like sensor domain (PAS domain)"/>
    <property type="match status" value="2"/>
</dbReference>
<dbReference type="InterPro" id="IPR035965">
    <property type="entry name" value="PAS-like_dom_sf"/>
</dbReference>
<accession>A0A934IJT0</accession>
<dbReference type="Proteomes" id="UP000609531">
    <property type="component" value="Unassembled WGS sequence"/>
</dbReference>
<dbReference type="EC" id="2.7.13.3" evidence="3"/>
<dbReference type="PROSITE" id="PS50885">
    <property type="entry name" value="HAMP"/>
    <property type="match status" value="1"/>
</dbReference>
<dbReference type="Pfam" id="PF00072">
    <property type="entry name" value="Response_reg"/>
    <property type="match status" value="1"/>
</dbReference>
<keyword evidence="8" id="KW-1133">Transmembrane helix</keyword>
<evidence type="ECO:0000256" key="6">
    <source>
        <dbReference type="ARBA" id="ARBA00022777"/>
    </source>
</evidence>
<dbReference type="InterPro" id="IPR005467">
    <property type="entry name" value="His_kinase_dom"/>
</dbReference>
<dbReference type="Gene3D" id="1.10.287.130">
    <property type="match status" value="1"/>
</dbReference>
<dbReference type="CDD" id="cd00082">
    <property type="entry name" value="HisKA"/>
    <property type="match status" value="1"/>
</dbReference>
<dbReference type="PRINTS" id="PR00344">
    <property type="entry name" value="BCTRLSENSOR"/>
</dbReference>
<dbReference type="InterPro" id="IPR003661">
    <property type="entry name" value="HisK_dim/P_dom"/>
</dbReference>
<feature type="domain" description="HAMP" evidence="12">
    <location>
        <begin position="196"/>
        <end position="248"/>
    </location>
</feature>
<dbReference type="Pfam" id="PF00512">
    <property type="entry name" value="HisKA"/>
    <property type="match status" value="1"/>
</dbReference>
<dbReference type="Pfam" id="PF02518">
    <property type="entry name" value="HATPase_c"/>
    <property type="match status" value="1"/>
</dbReference>
<dbReference type="PROSITE" id="PS50110">
    <property type="entry name" value="RESPONSE_REGULATORY"/>
    <property type="match status" value="1"/>
</dbReference>
<dbReference type="InterPro" id="IPR004358">
    <property type="entry name" value="Sig_transdc_His_kin-like_C"/>
</dbReference>
<comment type="catalytic activity">
    <reaction evidence="1">
        <text>ATP + protein L-histidine = ADP + protein N-phospho-L-histidine.</text>
        <dbReference type="EC" id="2.7.13.3"/>
    </reaction>
</comment>
<dbReference type="InterPro" id="IPR011006">
    <property type="entry name" value="CheY-like_superfamily"/>
</dbReference>
<dbReference type="AlphaFoldDB" id="A0A934IJT0"/>
<dbReference type="Gene3D" id="3.40.50.2300">
    <property type="match status" value="1"/>
</dbReference>
<keyword evidence="8" id="KW-0812">Transmembrane</keyword>
<dbReference type="PROSITE" id="PS50109">
    <property type="entry name" value="HIS_KIN"/>
    <property type="match status" value="1"/>
</dbReference>
<feature type="transmembrane region" description="Helical" evidence="8">
    <location>
        <begin position="6"/>
        <end position="27"/>
    </location>
</feature>
<dbReference type="Pfam" id="PF08447">
    <property type="entry name" value="PAS_3"/>
    <property type="match status" value="2"/>
</dbReference>
<evidence type="ECO:0000256" key="5">
    <source>
        <dbReference type="ARBA" id="ARBA00022679"/>
    </source>
</evidence>
<dbReference type="Gene3D" id="2.10.70.100">
    <property type="match status" value="2"/>
</dbReference>
<dbReference type="InterPro" id="IPR036890">
    <property type="entry name" value="HATPase_C_sf"/>
</dbReference>
<evidence type="ECO:0000313" key="13">
    <source>
        <dbReference type="EMBL" id="MBJ3776296.1"/>
    </source>
</evidence>
<dbReference type="InterPro" id="IPR001610">
    <property type="entry name" value="PAC"/>
</dbReference>
<dbReference type="SMART" id="SM00448">
    <property type="entry name" value="REC"/>
    <property type="match status" value="1"/>
</dbReference>
<dbReference type="GO" id="GO:0000155">
    <property type="term" value="F:phosphorelay sensor kinase activity"/>
    <property type="evidence" value="ECO:0007669"/>
    <property type="project" value="InterPro"/>
</dbReference>
<feature type="domain" description="PAC" evidence="11">
    <location>
        <begin position="462"/>
        <end position="514"/>
    </location>
</feature>
<comment type="caution">
    <text evidence="13">The sequence shown here is derived from an EMBL/GenBank/DDBJ whole genome shotgun (WGS) entry which is preliminary data.</text>
</comment>
<keyword evidence="5" id="KW-0808">Transferase</keyword>
<keyword evidence="8" id="KW-0472">Membrane</keyword>
<evidence type="ECO:0000313" key="14">
    <source>
        <dbReference type="Proteomes" id="UP000609531"/>
    </source>
</evidence>
<dbReference type="CDD" id="cd06225">
    <property type="entry name" value="HAMP"/>
    <property type="match status" value="1"/>
</dbReference>
<evidence type="ECO:0000256" key="8">
    <source>
        <dbReference type="SAM" id="Phobius"/>
    </source>
</evidence>
<dbReference type="SUPFAM" id="SSF52172">
    <property type="entry name" value="CheY-like"/>
    <property type="match status" value="1"/>
</dbReference>
<name>A0A934IJT0_9HYPH</name>
<dbReference type="GO" id="GO:0016020">
    <property type="term" value="C:membrane"/>
    <property type="evidence" value="ECO:0007669"/>
    <property type="project" value="UniProtKB-SubCell"/>
</dbReference>
<dbReference type="SMART" id="SM00086">
    <property type="entry name" value="PAC"/>
    <property type="match status" value="2"/>
</dbReference>
<dbReference type="RefSeq" id="WP_198882164.1">
    <property type="nucleotide sequence ID" value="NZ_JAEKJA010000007.1"/>
</dbReference>
<feature type="domain" description="Response regulatory" evidence="10">
    <location>
        <begin position="771"/>
        <end position="886"/>
    </location>
</feature>
<dbReference type="InterPro" id="IPR013655">
    <property type="entry name" value="PAS_fold_3"/>
</dbReference>
<evidence type="ECO:0000259" key="9">
    <source>
        <dbReference type="PROSITE" id="PS50109"/>
    </source>
</evidence>
<proteinExistence type="predicted"/>
<keyword evidence="14" id="KW-1185">Reference proteome</keyword>
<reference evidence="13" key="1">
    <citation type="submission" date="2020-12" db="EMBL/GenBank/DDBJ databases">
        <title>Bacterial taxonomy.</title>
        <authorList>
            <person name="Pan X."/>
        </authorList>
    </citation>
    <scope>NUCLEOTIDE SEQUENCE</scope>
    <source>
        <strain evidence="13">B2012</strain>
    </source>
</reference>
<sequence>MKLYRLAIVVIIVAFTGIAALAGLGWVTYVEARKSQVVLTELVDLKSDIDAFSVAADSLLLYETDGALLGAVIADGEGIVRRLDAVAAVAPEAHKAAQRVEPMLLLLTEFGRGLPEASDAGGANDPAGPLAIPMRARSLISQMANLGIALDIAMDRAHSYQRQVIDKALARLIAILAIAGGGLGLLVVAGFAMSFRVIAVPLRQMTRVIARIESGEPEARMRGGGFSELHDLANAFNRLVEREHTAKAQLVASQQDLADRARLLAESQRIAHICSWQRDLRTQEVKWTEEAREILGIDTTYVDGEGTVFIDLVHPDDRAAFMAAREASYCGDGPTAIKHRIIRPDGELRFCVTRSVAKVEENGRAVVMAGTLQDVTDQEIAERADAEQRRILEMAGRIARFGGWTVDVGTWRVTWSREMCALHGLPEGATPTLQQVLAFIVAEDREKMTRAMMACINQGTPYDEECRVENAQGNVLWVRTVGEAVRDENGNIVKLAGALQDLTTQKNVEEMLRHTQRLEAVGKLTGGVAHDFNNMLTVIIGAAQIMVDRVSNDPMLSKLADMTLTAANRGAKLTSRLLAVAQRQTLAPKPTDLVGLLLGMENLLRRAIGEDIELEINSPANLSRAMIDPNELENAILNLCINARDAMPDGGVLRIDVEECWLGESMTRKNGSVLPGTYVMVSISDTGHGMDQATVSRCFEPFFTTKEEGRGSGLGLSMVFGFVKQSNGHIELDSEVGVGTTIKLYLPVVTGDVELEEEPEDLGTAESGNEFVLVVEDDDLVAASLESKLERLNYRVEVARNGPEAMRILRQHPDIDLLLTDIVMPGGMNGRRLAKEAGQLRPGLSVVLMSGYSDQLTATEGAEGPKILLRKPFTREQLAAALRRALETADTV</sequence>
<dbReference type="SUPFAM" id="SSF55874">
    <property type="entry name" value="ATPase domain of HSP90 chaperone/DNA topoisomerase II/histidine kinase"/>
    <property type="match status" value="1"/>
</dbReference>
<evidence type="ECO:0000256" key="4">
    <source>
        <dbReference type="ARBA" id="ARBA00022553"/>
    </source>
</evidence>
<evidence type="ECO:0000256" key="3">
    <source>
        <dbReference type="ARBA" id="ARBA00012438"/>
    </source>
</evidence>
<dbReference type="PANTHER" id="PTHR43065">
    <property type="entry name" value="SENSOR HISTIDINE KINASE"/>
    <property type="match status" value="1"/>
</dbReference>
<dbReference type="InterPro" id="IPR003660">
    <property type="entry name" value="HAMP_dom"/>
</dbReference>
<dbReference type="NCBIfam" id="TIGR00229">
    <property type="entry name" value="sensory_box"/>
    <property type="match status" value="1"/>
</dbReference>
<organism evidence="13 14">
    <name type="scientific">Acuticoccus mangrovi</name>
    <dbReference type="NCBI Taxonomy" id="2796142"/>
    <lineage>
        <taxon>Bacteria</taxon>
        <taxon>Pseudomonadati</taxon>
        <taxon>Pseudomonadota</taxon>
        <taxon>Alphaproteobacteria</taxon>
        <taxon>Hyphomicrobiales</taxon>
        <taxon>Amorphaceae</taxon>
        <taxon>Acuticoccus</taxon>
    </lineage>
</organism>
<feature type="domain" description="PAC" evidence="11">
    <location>
        <begin position="335"/>
        <end position="387"/>
    </location>
</feature>
<dbReference type="SMART" id="SM00304">
    <property type="entry name" value="HAMP"/>
    <property type="match status" value="1"/>
</dbReference>
<dbReference type="PANTHER" id="PTHR43065:SF49">
    <property type="entry name" value="HISTIDINE KINASE"/>
    <property type="match status" value="1"/>
</dbReference>
<feature type="transmembrane region" description="Helical" evidence="8">
    <location>
        <begin position="172"/>
        <end position="195"/>
    </location>
</feature>
<evidence type="ECO:0000256" key="1">
    <source>
        <dbReference type="ARBA" id="ARBA00000085"/>
    </source>
</evidence>
<comment type="subcellular location">
    <subcellularLocation>
        <location evidence="2">Membrane</location>
    </subcellularLocation>
</comment>
<dbReference type="EMBL" id="JAEKJA010000007">
    <property type="protein sequence ID" value="MBJ3776296.1"/>
    <property type="molecule type" value="Genomic_DNA"/>
</dbReference>
<dbReference type="Pfam" id="PF00672">
    <property type="entry name" value="HAMP"/>
    <property type="match status" value="1"/>
</dbReference>
<evidence type="ECO:0000259" key="12">
    <source>
        <dbReference type="PROSITE" id="PS50885"/>
    </source>
</evidence>
<dbReference type="SMART" id="SM00387">
    <property type="entry name" value="HATPase_c"/>
    <property type="match status" value="1"/>
</dbReference>
<dbReference type="Gene3D" id="3.30.450.20">
    <property type="entry name" value="PAS domain"/>
    <property type="match status" value="2"/>
</dbReference>
<dbReference type="InterPro" id="IPR000014">
    <property type="entry name" value="PAS"/>
</dbReference>
<evidence type="ECO:0000259" key="11">
    <source>
        <dbReference type="PROSITE" id="PS50113"/>
    </source>
</evidence>
<evidence type="ECO:0000256" key="7">
    <source>
        <dbReference type="PROSITE-ProRule" id="PRU00169"/>
    </source>
</evidence>
<keyword evidence="6" id="KW-0418">Kinase</keyword>
<dbReference type="PROSITE" id="PS50113">
    <property type="entry name" value="PAC"/>
    <property type="match status" value="2"/>
</dbReference>
<dbReference type="Gene3D" id="3.30.565.10">
    <property type="entry name" value="Histidine kinase-like ATPase, C-terminal domain"/>
    <property type="match status" value="1"/>
</dbReference>
<keyword evidence="4 7" id="KW-0597">Phosphoprotein</keyword>
<dbReference type="SMART" id="SM00388">
    <property type="entry name" value="HisKA"/>
    <property type="match status" value="1"/>
</dbReference>
<feature type="domain" description="Histidine kinase" evidence="9">
    <location>
        <begin position="527"/>
        <end position="750"/>
    </location>
</feature>